<name>A0ABW4I6X0_9SPHN</name>
<keyword evidence="2" id="KW-1185">Reference proteome</keyword>
<dbReference type="Proteomes" id="UP001597115">
    <property type="component" value="Unassembled WGS sequence"/>
</dbReference>
<evidence type="ECO:0000313" key="1">
    <source>
        <dbReference type="EMBL" id="MFD1613390.1"/>
    </source>
</evidence>
<organism evidence="1 2">
    <name type="scientific">Sphingomonas tabacisoli</name>
    <dbReference type="NCBI Taxonomy" id="2249466"/>
    <lineage>
        <taxon>Bacteria</taxon>
        <taxon>Pseudomonadati</taxon>
        <taxon>Pseudomonadota</taxon>
        <taxon>Alphaproteobacteria</taxon>
        <taxon>Sphingomonadales</taxon>
        <taxon>Sphingomonadaceae</taxon>
        <taxon>Sphingomonas</taxon>
    </lineage>
</organism>
<dbReference type="GO" id="GO:0016787">
    <property type="term" value="F:hydrolase activity"/>
    <property type="evidence" value="ECO:0007669"/>
    <property type="project" value="UniProtKB-KW"/>
</dbReference>
<dbReference type="RefSeq" id="WP_380891451.1">
    <property type="nucleotide sequence ID" value="NZ_JBHUDY010000003.1"/>
</dbReference>
<sequence>MKIQLRSHELTGLLDQAPDSVRWLSLDCFDTLVWRDTATPSDVFADLGFTGGAIEPRRRAEGAARHAAKLFRDSFEVGIEEIHDRLRPGGDVAASVAEELAAEARHCYGFAPVQDLIRAAKAKGLGVIIVSDTYLSETQLRALIASAAGEDIASLIGRIFPSSAYGMNKADGLFGPVLEALGCKPDAILHLGDNRIADQVAPAELGINTCHLVQFDEQAKARLRLEAAASALVHPDVRVTRPAFQPHRPLVSLRADEEPAYALGHDVLGPLLRSYAEWLRAEQVAIAERTGRKTHLLFLLRDGFLPAEVFEAVFPGETKQRVEISRQTAARSGLIDEAAVRARLLQEGKRSTVEVLARQFLFKQGELSKLKLDARADDADFVETVLDAKTIGQIVYRSGQFADRLIAHLKRAGVNPGDAVILADLGYHGSVQDKVAPMLEARMGLHVAGRYLLLREEQPTGLDKQGLIDARSYDFRTIDMLCDPIAVVEQLCTIAQGSVIDYKWDGSPVRKAAGIKSQQSATRDRAQAGAIAFAAESARFALPGDADAWRQAATAALARLLFMPMPEELEVLRCFDHDVNLGTEDVVPLLDAEAALAGLKSRGLPYLMHANRLYIPGEIREQGLALNLSMLAWRRFGLEVTTGDMTGTPLQVPVVLVDAEGQTVVDIDAHPTHDGFYAVAVPIGAGRFTAGVQWGAAFECVQIESARFFVAESFGMVNDAQSVAAPVIHDGMETIADGLFRCTGPAALTMAPAPQLQREADILLHIVFRPVVRRAVANEVKAAA</sequence>
<gene>
    <name evidence="1" type="ORF">ACFSCW_16440</name>
</gene>
<dbReference type="InterPro" id="IPR036412">
    <property type="entry name" value="HAD-like_sf"/>
</dbReference>
<keyword evidence="1" id="KW-0378">Hydrolase</keyword>
<dbReference type="SUPFAM" id="SSF56784">
    <property type="entry name" value="HAD-like"/>
    <property type="match status" value="1"/>
</dbReference>
<protein>
    <submittedName>
        <fullName evidence="1">Hydrolase</fullName>
    </submittedName>
</protein>
<dbReference type="Gene3D" id="3.40.50.1000">
    <property type="entry name" value="HAD superfamily/HAD-like"/>
    <property type="match status" value="1"/>
</dbReference>
<dbReference type="InterPro" id="IPR023214">
    <property type="entry name" value="HAD_sf"/>
</dbReference>
<proteinExistence type="predicted"/>
<accession>A0ABW4I6X0</accession>
<reference evidence="2" key="1">
    <citation type="journal article" date="2019" name="Int. J. Syst. Evol. Microbiol.">
        <title>The Global Catalogue of Microorganisms (GCM) 10K type strain sequencing project: providing services to taxonomists for standard genome sequencing and annotation.</title>
        <authorList>
            <consortium name="The Broad Institute Genomics Platform"/>
            <consortium name="The Broad Institute Genome Sequencing Center for Infectious Disease"/>
            <person name="Wu L."/>
            <person name="Ma J."/>
        </authorList>
    </citation>
    <scope>NUCLEOTIDE SEQUENCE [LARGE SCALE GENOMIC DNA]</scope>
    <source>
        <strain evidence="2">CGMCC 1.16275</strain>
    </source>
</reference>
<evidence type="ECO:0000313" key="2">
    <source>
        <dbReference type="Proteomes" id="UP001597115"/>
    </source>
</evidence>
<comment type="caution">
    <text evidence="1">The sequence shown here is derived from an EMBL/GenBank/DDBJ whole genome shotgun (WGS) entry which is preliminary data.</text>
</comment>
<dbReference type="EMBL" id="JBHUDY010000003">
    <property type="protein sequence ID" value="MFD1613390.1"/>
    <property type="molecule type" value="Genomic_DNA"/>
</dbReference>